<dbReference type="GO" id="GO:0046872">
    <property type="term" value="F:metal ion binding"/>
    <property type="evidence" value="ECO:0007669"/>
    <property type="project" value="UniProtKB-KW"/>
</dbReference>
<keyword evidence="9" id="KW-1185">Reference proteome</keyword>
<evidence type="ECO:0000313" key="9">
    <source>
        <dbReference type="Proteomes" id="UP000266385"/>
    </source>
</evidence>
<evidence type="ECO:0000313" key="8">
    <source>
        <dbReference type="EMBL" id="RIJ27061.1"/>
    </source>
</evidence>
<comment type="similarity">
    <text evidence="6">Belongs to the peptidase M48 family.</text>
</comment>
<dbReference type="CDD" id="cd07331">
    <property type="entry name" value="M48C_Oma1_like"/>
    <property type="match status" value="1"/>
</dbReference>
<evidence type="ECO:0000256" key="2">
    <source>
        <dbReference type="ARBA" id="ARBA00022723"/>
    </source>
</evidence>
<keyword evidence="5 6" id="KW-0482">Metalloprotease</keyword>
<dbReference type="EMBL" id="QWFX01000014">
    <property type="protein sequence ID" value="RIJ27061.1"/>
    <property type="molecule type" value="Genomic_DNA"/>
</dbReference>
<dbReference type="InterPro" id="IPR001915">
    <property type="entry name" value="Peptidase_M48"/>
</dbReference>
<dbReference type="OrthoDB" id="9810445at2"/>
<dbReference type="GO" id="GO:0016020">
    <property type="term" value="C:membrane"/>
    <property type="evidence" value="ECO:0007669"/>
    <property type="project" value="TreeGrafter"/>
</dbReference>
<evidence type="ECO:0000256" key="3">
    <source>
        <dbReference type="ARBA" id="ARBA00022801"/>
    </source>
</evidence>
<gene>
    <name evidence="8" type="ORF">D1223_14585</name>
</gene>
<keyword evidence="2" id="KW-0479">Metal-binding</keyword>
<dbReference type="RefSeq" id="WP_119377175.1">
    <property type="nucleotide sequence ID" value="NZ_QWFX01000014.1"/>
</dbReference>
<dbReference type="PANTHER" id="PTHR22726:SF24">
    <property type="entry name" value="M48 FAMILY METALLOPEPTIDASE"/>
    <property type="match status" value="1"/>
</dbReference>
<evidence type="ECO:0000256" key="1">
    <source>
        <dbReference type="ARBA" id="ARBA00022670"/>
    </source>
</evidence>
<comment type="cofactor">
    <cofactor evidence="6">
        <name>Zn(2+)</name>
        <dbReference type="ChEBI" id="CHEBI:29105"/>
    </cofactor>
    <text evidence="6">Binds 1 zinc ion per subunit.</text>
</comment>
<keyword evidence="1 6" id="KW-0645">Protease</keyword>
<dbReference type="Pfam" id="PF01435">
    <property type="entry name" value="Peptidase_M48"/>
    <property type="match status" value="1"/>
</dbReference>
<evidence type="ECO:0000256" key="5">
    <source>
        <dbReference type="ARBA" id="ARBA00023049"/>
    </source>
</evidence>
<feature type="domain" description="Peptidase M48" evidence="7">
    <location>
        <begin position="104"/>
        <end position="275"/>
    </location>
</feature>
<proteinExistence type="inferred from homology"/>
<dbReference type="AlphaFoldDB" id="A0A399R9C7"/>
<reference evidence="8 9" key="1">
    <citation type="submission" date="2018-08" db="EMBL/GenBank/DDBJ databases">
        <title>Henriciella mobilis sp. nov., isolated from seawater.</title>
        <authorList>
            <person name="Cheng H."/>
            <person name="Wu Y.-H."/>
            <person name="Xu X.-W."/>
            <person name="Guo L.-L."/>
        </authorList>
    </citation>
    <scope>NUCLEOTIDE SEQUENCE [LARGE SCALE GENOMIC DNA]</scope>
    <source>
        <strain evidence="8 9">JN25</strain>
    </source>
</reference>
<keyword evidence="4 6" id="KW-0862">Zinc</keyword>
<evidence type="ECO:0000256" key="4">
    <source>
        <dbReference type="ARBA" id="ARBA00022833"/>
    </source>
</evidence>
<evidence type="ECO:0000259" key="7">
    <source>
        <dbReference type="Pfam" id="PF01435"/>
    </source>
</evidence>
<dbReference type="Gene3D" id="3.30.2010.10">
    <property type="entry name" value="Metalloproteases ('zincins'), catalytic domain"/>
    <property type="match status" value="1"/>
</dbReference>
<keyword evidence="3 6" id="KW-0378">Hydrolase</keyword>
<dbReference type="InterPro" id="IPR051156">
    <property type="entry name" value="Mito/Outer_Membr_Metalloprot"/>
</dbReference>
<accession>A0A399R9C7</accession>
<organism evidence="8 9">
    <name type="scientific">Henriciella mobilis</name>
    <dbReference type="NCBI Taxonomy" id="2305467"/>
    <lineage>
        <taxon>Bacteria</taxon>
        <taxon>Pseudomonadati</taxon>
        <taxon>Pseudomonadota</taxon>
        <taxon>Alphaproteobacteria</taxon>
        <taxon>Hyphomonadales</taxon>
        <taxon>Hyphomonadaceae</taxon>
        <taxon>Henriciella</taxon>
    </lineage>
</organism>
<dbReference type="GO" id="GO:0051603">
    <property type="term" value="P:proteolysis involved in protein catabolic process"/>
    <property type="evidence" value="ECO:0007669"/>
    <property type="project" value="TreeGrafter"/>
</dbReference>
<dbReference type="Proteomes" id="UP000266385">
    <property type="component" value="Unassembled WGS sequence"/>
</dbReference>
<dbReference type="GO" id="GO:0004222">
    <property type="term" value="F:metalloendopeptidase activity"/>
    <property type="evidence" value="ECO:0007669"/>
    <property type="project" value="InterPro"/>
</dbReference>
<protein>
    <submittedName>
        <fullName evidence="8">M48 family peptidase</fullName>
    </submittedName>
</protein>
<evidence type="ECO:0000256" key="6">
    <source>
        <dbReference type="RuleBase" id="RU003983"/>
    </source>
</evidence>
<comment type="caution">
    <text evidence="8">The sequence shown here is derived from an EMBL/GenBank/DDBJ whole genome shotgun (WGS) entry which is preliminary data.</text>
</comment>
<name>A0A399R9C7_9PROT</name>
<dbReference type="PANTHER" id="PTHR22726">
    <property type="entry name" value="METALLOENDOPEPTIDASE OMA1"/>
    <property type="match status" value="1"/>
</dbReference>
<sequence>MANELNLDGAERVEIDGELLRDLPKVNLSRRAIISGLAAGSVFPILSSCTTNPYTGQTELAFMGDQQIASMAASAWTDLKAQTPQTSSASMKNRVLNVWSRIESKTPKAGEQWDVAVFDTDDVNAFVMPGNRVGVYRGIVELVENDDQLSSVLGHEVGHTVYRHANRRLSRAMLAQGALAAGQVALSTSETASQYGGAIAALGGAAVQFGVILPYSRQSELEADRAGVDYMHEAGYDVTQSVRLWQVMDANSSGSRQPEFLSTHPHPSTRIDELVRYINAKGYALM</sequence>